<evidence type="ECO:0000313" key="2">
    <source>
        <dbReference type="Proteomes" id="UP000663879"/>
    </source>
</evidence>
<organism evidence="1 2">
    <name type="scientific">Brachionus calyciflorus</name>
    <dbReference type="NCBI Taxonomy" id="104777"/>
    <lineage>
        <taxon>Eukaryota</taxon>
        <taxon>Metazoa</taxon>
        <taxon>Spiralia</taxon>
        <taxon>Gnathifera</taxon>
        <taxon>Rotifera</taxon>
        <taxon>Eurotatoria</taxon>
        <taxon>Monogononta</taxon>
        <taxon>Pseudotrocha</taxon>
        <taxon>Ploima</taxon>
        <taxon>Brachionidae</taxon>
        <taxon>Brachionus</taxon>
    </lineage>
</organism>
<protein>
    <submittedName>
        <fullName evidence="1">Uncharacterized protein</fullName>
    </submittedName>
</protein>
<evidence type="ECO:0000313" key="1">
    <source>
        <dbReference type="EMBL" id="CAF1066194.1"/>
    </source>
</evidence>
<proteinExistence type="predicted"/>
<keyword evidence="2" id="KW-1185">Reference proteome</keyword>
<dbReference type="EMBL" id="CAJNOC010005955">
    <property type="protein sequence ID" value="CAF1066194.1"/>
    <property type="molecule type" value="Genomic_DNA"/>
</dbReference>
<gene>
    <name evidence="1" type="ORF">OXX778_LOCUS19510</name>
</gene>
<accession>A0A814LPY3</accession>
<feature type="non-terminal residue" evidence="1">
    <location>
        <position position="93"/>
    </location>
</feature>
<dbReference type="AlphaFoldDB" id="A0A814LPY3"/>
<sequence>MMKWTKQIQERIENNRRKLNELKTEPMNNLNENDKLDSIDIMQPIMTQSKETTTPIKRQYSINKTEQIFKRKDDTFNEKIQVKSSFRRLDGLP</sequence>
<reference evidence="1" key="1">
    <citation type="submission" date="2021-02" db="EMBL/GenBank/DDBJ databases">
        <authorList>
            <person name="Nowell W R."/>
        </authorList>
    </citation>
    <scope>NUCLEOTIDE SEQUENCE</scope>
    <source>
        <strain evidence="1">Ploen Becks lab</strain>
    </source>
</reference>
<comment type="caution">
    <text evidence="1">The sequence shown here is derived from an EMBL/GenBank/DDBJ whole genome shotgun (WGS) entry which is preliminary data.</text>
</comment>
<name>A0A814LPY3_9BILA</name>
<dbReference type="Proteomes" id="UP000663879">
    <property type="component" value="Unassembled WGS sequence"/>
</dbReference>